<dbReference type="PANTHER" id="PTHR30472">
    <property type="entry name" value="FERRIC ENTEROBACTIN TRANSPORT SYSTEM PERMEASE PROTEIN"/>
    <property type="match status" value="1"/>
</dbReference>
<evidence type="ECO:0000256" key="4">
    <source>
        <dbReference type="ARBA" id="ARBA00022475"/>
    </source>
</evidence>
<dbReference type="GO" id="GO:0005886">
    <property type="term" value="C:plasma membrane"/>
    <property type="evidence" value="ECO:0007669"/>
    <property type="project" value="UniProtKB-SubCell"/>
</dbReference>
<feature type="transmembrane region" description="Helical" evidence="8">
    <location>
        <begin position="241"/>
        <end position="272"/>
    </location>
</feature>
<evidence type="ECO:0000256" key="5">
    <source>
        <dbReference type="ARBA" id="ARBA00022692"/>
    </source>
</evidence>
<sequence length="338" mass="36220">MTVAASNKKRWLLVGLFCLFLCVFSGSFFLGRFPIGVTEFCRAVMNHFQSPQATSDNQIDTILFNIRLPRIMMAALIGGGISVAGATYQALFQNPMVSQDILGASQGAAFGAALALFFSASYRMVITSSFIFGLLAVVVVLSLCRVLRAHSILNFVLVGMMIGSLFSSAVSYLKLIGDPTNTLPAITYWLMGSLSAIKMENVSFAAPLILGGMVPIFLLRWRLNVISLGDDVAQSLGVNIYVLRLILISCATLITATAVSVSGLIGWVGLVVPHFSRLILGSDHRWGIPGTALIGATFLVVVDDVARLLTTSEIPLGILTSFIGAPIFILLIAKNNRP</sequence>
<dbReference type="GO" id="GO:0022857">
    <property type="term" value="F:transmembrane transporter activity"/>
    <property type="evidence" value="ECO:0007669"/>
    <property type="project" value="InterPro"/>
</dbReference>
<comment type="caution">
    <text evidence="9">The sequence shown here is derived from an EMBL/GenBank/DDBJ whole genome shotgun (WGS) entry which is preliminary data.</text>
</comment>
<feature type="transmembrane region" description="Helical" evidence="8">
    <location>
        <begin position="314"/>
        <end position="333"/>
    </location>
</feature>
<dbReference type="Pfam" id="PF01032">
    <property type="entry name" value="FecCD"/>
    <property type="match status" value="1"/>
</dbReference>
<dbReference type="PANTHER" id="PTHR30472:SF70">
    <property type="entry name" value="MOLYBDATE IMPORT SYSTEM PERMEASE PROTEIN MOLB"/>
    <property type="match status" value="1"/>
</dbReference>
<keyword evidence="7 8" id="KW-0472">Membrane</keyword>
<feature type="transmembrane region" description="Helical" evidence="8">
    <location>
        <begin position="71"/>
        <end position="92"/>
    </location>
</feature>
<keyword evidence="3" id="KW-0813">Transport</keyword>
<feature type="transmembrane region" description="Helical" evidence="8">
    <location>
        <begin position="284"/>
        <end position="302"/>
    </location>
</feature>
<dbReference type="GO" id="GO:0033214">
    <property type="term" value="P:siderophore-iron import into cell"/>
    <property type="evidence" value="ECO:0007669"/>
    <property type="project" value="TreeGrafter"/>
</dbReference>
<feature type="transmembrane region" description="Helical" evidence="8">
    <location>
        <begin position="101"/>
        <end position="118"/>
    </location>
</feature>
<dbReference type="InterPro" id="IPR037294">
    <property type="entry name" value="ABC_BtuC-like"/>
</dbReference>
<reference evidence="9" key="1">
    <citation type="submission" date="2020-12" db="EMBL/GenBank/DDBJ databases">
        <title>Vagococcus allomyrinae sp. nov. and Enterococcus lavae sp. nov., isolated from the larvae of Allomyrina dichotoma.</title>
        <authorList>
            <person name="Lee S.D."/>
        </authorList>
    </citation>
    <scope>NUCLEOTIDE SEQUENCE</scope>
    <source>
        <strain evidence="9">BWB3-3</strain>
    </source>
</reference>
<evidence type="ECO:0000256" key="6">
    <source>
        <dbReference type="ARBA" id="ARBA00022989"/>
    </source>
</evidence>
<dbReference type="InterPro" id="IPR000522">
    <property type="entry name" value="ABC_transptr_permease_BtuC"/>
</dbReference>
<dbReference type="RefSeq" id="WP_209528716.1">
    <property type="nucleotide sequence ID" value="NZ_JAEEGA010000008.1"/>
</dbReference>
<evidence type="ECO:0000313" key="10">
    <source>
        <dbReference type="Proteomes" id="UP000674938"/>
    </source>
</evidence>
<dbReference type="AlphaFoldDB" id="A0A940PEE0"/>
<keyword evidence="5 8" id="KW-0812">Transmembrane</keyword>
<comment type="subcellular location">
    <subcellularLocation>
        <location evidence="1">Cell membrane</location>
        <topology evidence="1">Multi-pass membrane protein</topology>
    </subcellularLocation>
</comment>
<name>A0A940PEE0_9ENTE</name>
<evidence type="ECO:0000256" key="1">
    <source>
        <dbReference type="ARBA" id="ARBA00004651"/>
    </source>
</evidence>
<evidence type="ECO:0000256" key="2">
    <source>
        <dbReference type="ARBA" id="ARBA00007935"/>
    </source>
</evidence>
<keyword evidence="10" id="KW-1185">Reference proteome</keyword>
<feature type="transmembrane region" description="Helical" evidence="8">
    <location>
        <begin position="12"/>
        <end position="30"/>
    </location>
</feature>
<protein>
    <submittedName>
        <fullName evidence="9">Iron ABC transporter permease</fullName>
    </submittedName>
</protein>
<feature type="transmembrane region" description="Helical" evidence="8">
    <location>
        <begin position="124"/>
        <end position="144"/>
    </location>
</feature>
<feature type="transmembrane region" description="Helical" evidence="8">
    <location>
        <begin position="204"/>
        <end position="221"/>
    </location>
</feature>
<evidence type="ECO:0000256" key="3">
    <source>
        <dbReference type="ARBA" id="ARBA00022448"/>
    </source>
</evidence>
<feature type="transmembrane region" description="Helical" evidence="8">
    <location>
        <begin position="151"/>
        <end position="173"/>
    </location>
</feature>
<dbReference type="FunFam" id="1.10.3470.10:FF:000001">
    <property type="entry name" value="Vitamin B12 ABC transporter permease BtuC"/>
    <property type="match status" value="1"/>
</dbReference>
<gene>
    <name evidence="9" type="ORF">I6N95_13225</name>
</gene>
<dbReference type="SUPFAM" id="SSF81345">
    <property type="entry name" value="ABC transporter involved in vitamin B12 uptake, BtuC"/>
    <property type="match status" value="1"/>
</dbReference>
<dbReference type="EMBL" id="JAEEGA010000008">
    <property type="protein sequence ID" value="MBP1041976.1"/>
    <property type="molecule type" value="Genomic_DNA"/>
</dbReference>
<evidence type="ECO:0000256" key="7">
    <source>
        <dbReference type="ARBA" id="ARBA00023136"/>
    </source>
</evidence>
<evidence type="ECO:0000313" key="9">
    <source>
        <dbReference type="EMBL" id="MBP1041976.1"/>
    </source>
</evidence>
<dbReference type="Gene3D" id="1.10.3470.10">
    <property type="entry name" value="ABC transporter involved in vitamin B12 uptake, BtuC"/>
    <property type="match status" value="1"/>
</dbReference>
<organism evidence="9 10">
    <name type="scientific">Vagococcus allomyrinae</name>
    <dbReference type="NCBI Taxonomy" id="2794353"/>
    <lineage>
        <taxon>Bacteria</taxon>
        <taxon>Bacillati</taxon>
        <taxon>Bacillota</taxon>
        <taxon>Bacilli</taxon>
        <taxon>Lactobacillales</taxon>
        <taxon>Enterococcaceae</taxon>
        <taxon>Vagococcus</taxon>
    </lineage>
</organism>
<keyword evidence="6 8" id="KW-1133">Transmembrane helix</keyword>
<dbReference type="Proteomes" id="UP000674938">
    <property type="component" value="Unassembled WGS sequence"/>
</dbReference>
<comment type="similarity">
    <text evidence="2">Belongs to the binding-protein-dependent transport system permease family. FecCD subfamily.</text>
</comment>
<accession>A0A940PEE0</accession>
<evidence type="ECO:0000256" key="8">
    <source>
        <dbReference type="SAM" id="Phobius"/>
    </source>
</evidence>
<proteinExistence type="inferred from homology"/>
<dbReference type="CDD" id="cd06550">
    <property type="entry name" value="TM_ABC_iron-siderophores_like"/>
    <property type="match status" value="1"/>
</dbReference>
<keyword evidence="4" id="KW-1003">Cell membrane</keyword>